<keyword evidence="10" id="KW-1185">Reference proteome</keyword>
<evidence type="ECO:0000313" key="9">
    <source>
        <dbReference type="EMBL" id="TJW09842.1"/>
    </source>
</evidence>
<keyword evidence="2 6" id="KW-0699">rRNA-binding</keyword>
<gene>
    <name evidence="6 9" type="primary">rpsQ</name>
    <name evidence="9" type="ORF">E5982_08335</name>
    <name evidence="8" type="ORF">FHR31_001285</name>
</gene>
<dbReference type="NCBIfam" id="NF004123">
    <property type="entry name" value="PRK05610.1"/>
    <property type="match status" value="1"/>
</dbReference>
<dbReference type="Pfam" id="PF00366">
    <property type="entry name" value="Ribosomal_S17"/>
    <property type="match status" value="1"/>
</dbReference>
<dbReference type="NCBIfam" id="TIGR03635">
    <property type="entry name" value="uS17_bact"/>
    <property type="match status" value="1"/>
</dbReference>
<sequence length="86" mass="9968">MTEERNLRKVRQGVVVSDVNDKTIVVMVEERKPHPVYGKMMTSTKKLHAHDENNEAGIGDTVQIMETRPLSKQKRWRLVKIVEKAK</sequence>
<reference evidence="9 10" key="1">
    <citation type="submission" date="2019-04" db="EMBL/GenBank/DDBJ databases">
        <title>Microbes associate with the intestines of laboratory mice.</title>
        <authorList>
            <person name="Navarre W."/>
            <person name="Wong E."/>
            <person name="Huang K.C."/>
            <person name="Tropini C."/>
            <person name="Ng K."/>
            <person name="Yu B."/>
        </authorList>
    </citation>
    <scope>NUCLEOTIDE SEQUENCE [LARGE SCALE GENOMIC DNA]</scope>
    <source>
        <strain evidence="9 10">NM48_B13</strain>
    </source>
</reference>
<dbReference type="InterPro" id="IPR000266">
    <property type="entry name" value="Ribosomal_uS17"/>
</dbReference>
<name>A0A3N0ACQ0_9ACTN</name>
<comment type="function">
    <text evidence="6">One of the primary rRNA binding proteins, it binds specifically to the 5'-end of 16S ribosomal RNA.</text>
</comment>
<keyword evidence="3 6" id="KW-0694">RNA-binding</keyword>
<dbReference type="Gene3D" id="2.40.50.140">
    <property type="entry name" value="Nucleic acid-binding proteins"/>
    <property type="match status" value="1"/>
</dbReference>
<evidence type="ECO:0000256" key="2">
    <source>
        <dbReference type="ARBA" id="ARBA00022730"/>
    </source>
</evidence>
<evidence type="ECO:0000313" key="11">
    <source>
        <dbReference type="Proteomes" id="UP000530850"/>
    </source>
</evidence>
<dbReference type="Proteomes" id="UP000309454">
    <property type="component" value="Unassembled WGS sequence"/>
</dbReference>
<dbReference type="PANTHER" id="PTHR10744">
    <property type="entry name" value="40S RIBOSOMAL PROTEIN S11 FAMILY MEMBER"/>
    <property type="match status" value="1"/>
</dbReference>
<evidence type="ECO:0000256" key="5">
    <source>
        <dbReference type="ARBA" id="ARBA00023274"/>
    </source>
</evidence>
<dbReference type="PRINTS" id="PR00973">
    <property type="entry name" value="RIBOSOMALS17"/>
</dbReference>
<dbReference type="GeneID" id="93356651"/>
<dbReference type="FunFam" id="2.40.50.140:FF:000123">
    <property type="entry name" value="30S ribosomal protein S17"/>
    <property type="match status" value="1"/>
</dbReference>
<dbReference type="GO" id="GO:0019843">
    <property type="term" value="F:rRNA binding"/>
    <property type="evidence" value="ECO:0007669"/>
    <property type="project" value="UniProtKB-UniRule"/>
</dbReference>
<protein>
    <recommendedName>
        <fullName evidence="6">Small ribosomal subunit protein uS17</fullName>
    </recommendedName>
</protein>
<evidence type="ECO:0000256" key="6">
    <source>
        <dbReference type="HAMAP-Rule" id="MF_01345"/>
    </source>
</evidence>
<dbReference type="EMBL" id="SSTM01000006">
    <property type="protein sequence ID" value="TJW09842.1"/>
    <property type="molecule type" value="Genomic_DNA"/>
</dbReference>
<evidence type="ECO:0000256" key="7">
    <source>
        <dbReference type="RuleBase" id="RU003872"/>
    </source>
</evidence>
<organism evidence="8 11">
    <name type="scientific">Parvibacter caecicola</name>
    <dbReference type="NCBI Taxonomy" id="747645"/>
    <lineage>
        <taxon>Bacteria</taxon>
        <taxon>Bacillati</taxon>
        <taxon>Actinomycetota</taxon>
        <taxon>Coriobacteriia</taxon>
        <taxon>Coriobacteriales</taxon>
        <taxon>Coriobacteriaceae</taxon>
        <taxon>Parvibacter</taxon>
    </lineage>
</organism>
<dbReference type="CDD" id="cd00364">
    <property type="entry name" value="Ribosomal_uS17"/>
    <property type="match status" value="1"/>
</dbReference>
<comment type="subunit">
    <text evidence="6">Part of the 30S ribosomal subunit.</text>
</comment>
<keyword evidence="4 6" id="KW-0689">Ribosomal protein</keyword>
<dbReference type="SUPFAM" id="SSF50249">
    <property type="entry name" value="Nucleic acid-binding proteins"/>
    <property type="match status" value="1"/>
</dbReference>
<dbReference type="GO" id="GO:0003735">
    <property type="term" value="F:structural constituent of ribosome"/>
    <property type="evidence" value="ECO:0007669"/>
    <property type="project" value="UniProtKB-UniRule"/>
</dbReference>
<dbReference type="InterPro" id="IPR012340">
    <property type="entry name" value="NA-bd_OB-fold"/>
</dbReference>
<dbReference type="PROSITE" id="PS00056">
    <property type="entry name" value="RIBOSOMAL_S17"/>
    <property type="match status" value="1"/>
</dbReference>
<dbReference type="PANTHER" id="PTHR10744:SF1">
    <property type="entry name" value="SMALL RIBOSOMAL SUBUNIT PROTEIN US17M"/>
    <property type="match status" value="1"/>
</dbReference>
<evidence type="ECO:0000256" key="3">
    <source>
        <dbReference type="ARBA" id="ARBA00022884"/>
    </source>
</evidence>
<dbReference type="GO" id="GO:0006412">
    <property type="term" value="P:translation"/>
    <property type="evidence" value="ECO:0007669"/>
    <property type="project" value="UniProtKB-UniRule"/>
</dbReference>
<comment type="caution">
    <text evidence="8">The sequence shown here is derived from an EMBL/GenBank/DDBJ whole genome shotgun (WGS) entry which is preliminary data.</text>
</comment>
<comment type="similarity">
    <text evidence="1 6 7">Belongs to the universal ribosomal protein uS17 family.</text>
</comment>
<dbReference type="InterPro" id="IPR019984">
    <property type="entry name" value="Ribosomal_uS17_bact/chlr"/>
</dbReference>
<keyword evidence="5 6" id="KW-0687">Ribonucleoprotein</keyword>
<proteinExistence type="inferred from homology"/>
<evidence type="ECO:0000313" key="8">
    <source>
        <dbReference type="EMBL" id="MBB3171467.1"/>
    </source>
</evidence>
<evidence type="ECO:0000256" key="4">
    <source>
        <dbReference type="ARBA" id="ARBA00022980"/>
    </source>
</evidence>
<dbReference type="EMBL" id="JACHYA010000003">
    <property type="protein sequence ID" value="MBB3171467.1"/>
    <property type="molecule type" value="Genomic_DNA"/>
</dbReference>
<dbReference type="InterPro" id="IPR019979">
    <property type="entry name" value="Ribosomal_uS17_CS"/>
</dbReference>
<dbReference type="HAMAP" id="MF_01345_B">
    <property type="entry name" value="Ribosomal_uS17_B"/>
    <property type="match status" value="1"/>
</dbReference>
<dbReference type="AlphaFoldDB" id="A0A3N0ACQ0"/>
<dbReference type="Proteomes" id="UP000530850">
    <property type="component" value="Unassembled WGS sequence"/>
</dbReference>
<dbReference type="RefSeq" id="WP_123185342.1">
    <property type="nucleotide sequence ID" value="NZ_CANPEU010000014.1"/>
</dbReference>
<accession>A0A3N0ACQ0</accession>
<evidence type="ECO:0000313" key="10">
    <source>
        <dbReference type="Proteomes" id="UP000309454"/>
    </source>
</evidence>
<dbReference type="OrthoDB" id="9811714at2"/>
<dbReference type="GO" id="GO:0022627">
    <property type="term" value="C:cytosolic small ribosomal subunit"/>
    <property type="evidence" value="ECO:0007669"/>
    <property type="project" value="UniProtKB-UniRule"/>
</dbReference>
<evidence type="ECO:0000256" key="1">
    <source>
        <dbReference type="ARBA" id="ARBA00010254"/>
    </source>
</evidence>
<reference evidence="8 11" key="2">
    <citation type="submission" date="2020-08" db="EMBL/GenBank/DDBJ databases">
        <title>Sequencing the genomes of 1000 actinobacteria strains.</title>
        <authorList>
            <person name="Klenk H.-P."/>
        </authorList>
    </citation>
    <scope>NUCLEOTIDE SEQUENCE [LARGE SCALE GENOMIC DNA]</scope>
    <source>
        <strain evidence="8 11">DSM 22242</strain>
    </source>
</reference>